<protein>
    <submittedName>
        <fullName evidence="2">Uncharacterized protein</fullName>
    </submittedName>
</protein>
<dbReference type="EMBL" id="JAVDYC010000001">
    <property type="protein sequence ID" value="MDR7320214.1"/>
    <property type="molecule type" value="Genomic_DNA"/>
</dbReference>
<reference evidence="2 3" key="1">
    <citation type="submission" date="2023-07" db="EMBL/GenBank/DDBJ databases">
        <title>Sequencing the genomes of 1000 actinobacteria strains.</title>
        <authorList>
            <person name="Klenk H.-P."/>
        </authorList>
    </citation>
    <scope>NUCLEOTIDE SEQUENCE [LARGE SCALE GENOMIC DNA]</scope>
    <source>
        <strain evidence="2 3">DSM 44711</strain>
    </source>
</reference>
<evidence type="ECO:0000256" key="1">
    <source>
        <dbReference type="SAM" id="MobiDB-lite"/>
    </source>
</evidence>
<proteinExistence type="predicted"/>
<comment type="caution">
    <text evidence="2">The sequence shown here is derived from an EMBL/GenBank/DDBJ whole genome shotgun (WGS) entry which is preliminary data.</text>
</comment>
<dbReference type="AlphaFoldDB" id="A0AAE3ZKA1"/>
<feature type="region of interest" description="Disordered" evidence="1">
    <location>
        <begin position="66"/>
        <end position="109"/>
    </location>
</feature>
<gene>
    <name evidence="2" type="ORF">J2S44_000464</name>
</gene>
<dbReference type="RefSeq" id="WP_310408586.1">
    <property type="nucleotide sequence ID" value="NZ_JAVDYC010000001.1"/>
</dbReference>
<evidence type="ECO:0000313" key="3">
    <source>
        <dbReference type="Proteomes" id="UP001183629"/>
    </source>
</evidence>
<accession>A0AAE3ZKA1</accession>
<evidence type="ECO:0000313" key="2">
    <source>
        <dbReference type="EMBL" id="MDR7320214.1"/>
    </source>
</evidence>
<organism evidence="2 3">
    <name type="scientific">Catenuloplanes niger</name>
    <dbReference type="NCBI Taxonomy" id="587534"/>
    <lineage>
        <taxon>Bacteria</taxon>
        <taxon>Bacillati</taxon>
        <taxon>Actinomycetota</taxon>
        <taxon>Actinomycetes</taxon>
        <taxon>Micromonosporales</taxon>
        <taxon>Micromonosporaceae</taxon>
        <taxon>Catenuloplanes</taxon>
    </lineage>
</organism>
<name>A0AAE3ZKA1_9ACTN</name>
<feature type="compositionally biased region" description="Low complexity" evidence="1">
    <location>
        <begin position="74"/>
        <end position="89"/>
    </location>
</feature>
<dbReference type="Proteomes" id="UP001183629">
    <property type="component" value="Unassembled WGS sequence"/>
</dbReference>
<sequence>MPRSGVPAGGRHGRVWDPTVSNWKVFDLYTCNRYHFSYWDGPGLYLNHQTGSAVSSVYNQSGGVLHTFTPTTPPSTRTTGPPPGRSATADPAAVRAGTARAQRLASSRR</sequence>
<keyword evidence="3" id="KW-1185">Reference proteome</keyword>